<dbReference type="AlphaFoldDB" id="A0A5D2PM32"/>
<dbReference type="InterPro" id="IPR036259">
    <property type="entry name" value="MFS_trans_sf"/>
</dbReference>
<evidence type="ECO:0000313" key="7">
    <source>
        <dbReference type="Proteomes" id="UP000322667"/>
    </source>
</evidence>
<evidence type="ECO:0000256" key="1">
    <source>
        <dbReference type="ARBA" id="ARBA00004141"/>
    </source>
</evidence>
<keyword evidence="4" id="KW-1133">Transmembrane helix</keyword>
<sequence length="108" mass="11982">MLPVLSEKLRFLNKACMIKNPQEDLTSNGTASNPWSLCTIDQVEDLKALIGVMPLCFAGIMLSITVNQGQFMVIQAGTMDRHVTSNFEIPAGSFSMFMMNTMAVWITF</sequence>
<reference evidence="6 7" key="1">
    <citation type="submission" date="2019-07" db="EMBL/GenBank/DDBJ databases">
        <title>WGS assembly of Gossypium tomentosum.</title>
        <authorList>
            <person name="Chen Z.J."/>
            <person name="Sreedasyam A."/>
            <person name="Ando A."/>
            <person name="Song Q."/>
            <person name="De L."/>
            <person name="Hulse-Kemp A."/>
            <person name="Ding M."/>
            <person name="Ye W."/>
            <person name="Kirkbride R."/>
            <person name="Jenkins J."/>
            <person name="Plott C."/>
            <person name="Lovell J."/>
            <person name="Lin Y.-M."/>
            <person name="Vaughn R."/>
            <person name="Liu B."/>
            <person name="Li W."/>
            <person name="Simpson S."/>
            <person name="Scheffler B."/>
            <person name="Saski C."/>
            <person name="Grover C."/>
            <person name="Hu G."/>
            <person name="Conover J."/>
            <person name="Carlson J."/>
            <person name="Shu S."/>
            <person name="Boston L."/>
            <person name="Williams M."/>
            <person name="Peterson D."/>
            <person name="Mcgee K."/>
            <person name="Jones D."/>
            <person name="Wendel J."/>
            <person name="Stelly D."/>
            <person name="Grimwood J."/>
            <person name="Schmutz J."/>
        </authorList>
    </citation>
    <scope>NUCLEOTIDE SEQUENCE [LARGE SCALE GENOMIC DNA]</scope>
    <source>
        <strain evidence="6">7179.01</strain>
    </source>
</reference>
<gene>
    <name evidence="6" type="ORF">ES332_A08G295800v1</name>
</gene>
<organism evidence="6 7">
    <name type="scientific">Gossypium tomentosum</name>
    <name type="common">Hawaiian cotton</name>
    <name type="synonym">Gossypium sandvicense</name>
    <dbReference type="NCBI Taxonomy" id="34277"/>
    <lineage>
        <taxon>Eukaryota</taxon>
        <taxon>Viridiplantae</taxon>
        <taxon>Streptophyta</taxon>
        <taxon>Embryophyta</taxon>
        <taxon>Tracheophyta</taxon>
        <taxon>Spermatophyta</taxon>
        <taxon>Magnoliopsida</taxon>
        <taxon>eudicotyledons</taxon>
        <taxon>Gunneridae</taxon>
        <taxon>Pentapetalae</taxon>
        <taxon>rosids</taxon>
        <taxon>malvids</taxon>
        <taxon>Malvales</taxon>
        <taxon>Malvaceae</taxon>
        <taxon>Malvoideae</taxon>
        <taxon>Gossypium</taxon>
    </lineage>
</organism>
<keyword evidence="5" id="KW-0472">Membrane</keyword>
<comment type="subcellular location">
    <subcellularLocation>
        <location evidence="1">Membrane</location>
        <topology evidence="1">Multi-pass membrane protein</topology>
    </subcellularLocation>
</comment>
<accession>A0A5D2PM32</accession>
<evidence type="ECO:0000313" key="6">
    <source>
        <dbReference type="EMBL" id="TYI17022.1"/>
    </source>
</evidence>
<comment type="similarity">
    <text evidence="2">Belongs to the major facilitator superfamily. Proton-dependent oligopeptide transporter (POT/PTR) (TC 2.A.17) family.</text>
</comment>
<dbReference type="EMBL" id="CM017617">
    <property type="protein sequence ID" value="TYI17022.1"/>
    <property type="molecule type" value="Genomic_DNA"/>
</dbReference>
<dbReference type="GO" id="GO:0022857">
    <property type="term" value="F:transmembrane transporter activity"/>
    <property type="evidence" value="ECO:0007669"/>
    <property type="project" value="InterPro"/>
</dbReference>
<proteinExistence type="inferred from homology"/>
<keyword evidence="7" id="KW-1185">Reference proteome</keyword>
<protein>
    <submittedName>
        <fullName evidence="6">Uncharacterized protein</fullName>
    </submittedName>
</protein>
<dbReference type="Proteomes" id="UP000322667">
    <property type="component" value="Chromosome A08"/>
</dbReference>
<dbReference type="InterPro" id="IPR000109">
    <property type="entry name" value="POT_fam"/>
</dbReference>
<name>A0A5D2PM32_GOSTO</name>
<keyword evidence="3" id="KW-0812">Transmembrane</keyword>
<evidence type="ECO:0000256" key="3">
    <source>
        <dbReference type="ARBA" id="ARBA00022692"/>
    </source>
</evidence>
<dbReference type="PANTHER" id="PTHR11654">
    <property type="entry name" value="OLIGOPEPTIDE TRANSPORTER-RELATED"/>
    <property type="match status" value="1"/>
</dbReference>
<dbReference type="Gene3D" id="1.20.1250.20">
    <property type="entry name" value="MFS general substrate transporter like domains"/>
    <property type="match status" value="1"/>
</dbReference>
<dbReference type="Pfam" id="PF00854">
    <property type="entry name" value="PTR2"/>
    <property type="match status" value="1"/>
</dbReference>
<evidence type="ECO:0000256" key="5">
    <source>
        <dbReference type="ARBA" id="ARBA00023136"/>
    </source>
</evidence>
<evidence type="ECO:0000256" key="4">
    <source>
        <dbReference type="ARBA" id="ARBA00022989"/>
    </source>
</evidence>
<dbReference type="GO" id="GO:0016020">
    <property type="term" value="C:membrane"/>
    <property type="evidence" value="ECO:0007669"/>
    <property type="project" value="UniProtKB-SubCell"/>
</dbReference>
<evidence type="ECO:0000256" key="2">
    <source>
        <dbReference type="ARBA" id="ARBA00005982"/>
    </source>
</evidence>